<evidence type="ECO:0000256" key="4">
    <source>
        <dbReference type="ARBA" id="ARBA00023315"/>
    </source>
</evidence>
<proteinExistence type="inferred from homology"/>
<feature type="transmembrane region" description="Helical" evidence="7">
    <location>
        <begin position="20"/>
        <end position="44"/>
    </location>
</feature>
<dbReference type="PIRSF" id="PIRSF036417">
    <property type="entry name" value="3-ktacl-CoA_syn"/>
    <property type="match status" value="1"/>
</dbReference>
<keyword evidence="11" id="KW-1185">Reference proteome</keyword>
<evidence type="ECO:0000256" key="2">
    <source>
        <dbReference type="ARBA" id="ARBA00005531"/>
    </source>
</evidence>
<evidence type="ECO:0000259" key="9">
    <source>
        <dbReference type="Pfam" id="PF08541"/>
    </source>
</evidence>
<evidence type="ECO:0000256" key="1">
    <source>
        <dbReference type="ARBA" id="ARBA00005194"/>
    </source>
</evidence>
<sequence length="454" mass="50913">MEPHNLCTSLETLAQHINTIIDLISSYYCFAVLLVVCLSILYLARRRKAPIYLIDYACYCPPSSCRFPIATFEENQLFDGMDPEAVAFQCKIISKSGFSEETSISPSLFRMPKIKALSFALEEAETTMCSVIQDLFQKNNINPKAIDIVITNCSVFCPTPSLSAMVVNKFRMRSNIKSFNLSGMGCSAGIISMSLAKDLLRVHRNSLALIVSTETLSINWYSGKVPSMLLSNCLFRLGGAAILMSSRVQDKHKAKYELQHVVRTTTAQDDQSHNCVYQDVDPENKEGVSISKNIVNVCGDAVKKHIASLGPLVFPSREIFLYVFSIVCHKLGSTRSTSIYIPNFNHAFEHFCIHSGGIAIIQAVERNLRLRKQDMEPSAMTLYRFGNVSSSSIWYAMSYIEAKGRMKRGDRVWQIAFGSGFKCNSAVWKCVCHMKPDTNTAWRDTIHSYPVEIE</sequence>
<evidence type="ECO:0000256" key="6">
    <source>
        <dbReference type="PIRNR" id="PIRNR036417"/>
    </source>
</evidence>
<gene>
    <name evidence="10" type="ORF">RJT34_14694</name>
</gene>
<keyword evidence="7" id="KW-0812">Transmembrane</keyword>
<keyword evidence="7" id="KW-1133">Transmembrane helix</keyword>
<dbReference type="EC" id="2.3.1.-" evidence="6"/>
<evidence type="ECO:0000259" key="8">
    <source>
        <dbReference type="Pfam" id="PF08392"/>
    </source>
</evidence>
<evidence type="ECO:0000313" key="10">
    <source>
        <dbReference type="EMBL" id="KAK7303778.1"/>
    </source>
</evidence>
<dbReference type="AlphaFoldDB" id="A0AAN9JTB9"/>
<dbReference type="GO" id="GO:0016020">
    <property type="term" value="C:membrane"/>
    <property type="evidence" value="ECO:0007669"/>
    <property type="project" value="InterPro"/>
</dbReference>
<dbReference type="Gene3D" id="3.40.47.10">
    <property type="match status" value="1"/>
</dbReference>
<dbReference type="CDD" id="cd00831">
    <property type="entry name" value="CHS_like"/>
    <property type="match status" value="1"/>
</dbReference>
<dbReference type="InterPro" id="IPR013601">
    <property type="entry name" value="FAE1_typ3_polyketide_synth"/>
</dbReference>
<dbReference type="Proteomes" id="UP001359559">
    <property type="component" value="Unassembled WGS sequence"/>
</dbReference>
<feature type="transmembrane region" description="Helical" evidence="7">
    <location>
        <begin position="179"/>
        <end position="196"/>
    </location>
</feature>
<protein>
    <recommendedName>
        <fullName evidence="6">3-ketoacyl-CoA synthase</fullName>
        <ecNumber evidence="6">2.3.1.-</ecNumber>
    </recommendedName>
</protein>
<dbReference type="EMBL" id="JAYKXN010000003">
    <property type="protein sequence ID" value="KAK7303778.1"/>
    <property type="molecule type" value="Genomic_DNA"/>
</dbReference>
<dbReference type="InterPro" id="IPR012392">
    <property type="entry name" value="3-ktacl-CoA_syn"/>
</dbReference>
<dbReference type="SUPFAM" id="SSF53901">
    <property type="entry name" value="Thiolase-like"/>
    <property type="match status" value="2"/>
</dbReference>
<dbReference type="GO" id="GO:0006633">
    <property type="term" value="P:fatty acid biosynthetic process"/>
    <property type="evidence" value="ECO:0007669"/>
    <property type="project" value="InterPro"/>
</dbReference>
<keyword evidence="3 6" id="KW-0808">Transferase</keyword>
<dbReference type="InterPro" id="IPR016039">
    <property type="entry name" value="Thiolase-like"/>
</dbReference>
<comment type="catalytic activity">
    <reaction evidence="5">
        <text>a very-long-chain acyl-CoA + malonyl-CoA + H(+) = a very-long-chain 3-oxoacyl-CoA + CO2 + CoA</text>
        <dbReference type="Rhea" id="RHEA:32727"/>
        <dbReference type="ChEBI" id="CHEBI:15378"/>
        <dbReference type="ChEBI" id="CHEBI:16526"/>
        <dbReference type="ChEBI" id="CHEBI:57287"/>
        <dbReference type="ChEBI" id="CHEBI:57384"/>
        <dbReference type="ChEBI" id="CHEBI:90725"/>
        <dbReference type="ChEBI" id="CHEBI:90736"/>
        <dbReference type="EC" id="2.3.1.199"/>
    </reaction>
</comment>
<feature type="domain" description="FAE" evidence="8">
    <location>
        <begin position="43"/>
        <end position="331"/>
    </location>
</feature>
<evidence type="ECO:0000256" key="5">
    <source>
        <dbReference type="ARBA" id="ARBA00047375"/>
    </source>
</evidence>
<organism evidence="10 11">
    <name type="scientific">Clitoria ternatea</name>
    <name type="common">Butterfly pea</name>
    <dbReference type="NCBI Taxonomy" id="43366"/>
    <lineage>
        <taxon>Eukaryota</taxon>
        <taxon>Viridiplantae</taxon>
        <taxon>Streptophyta</taxon>
        <taxon>Embryophyta</taxon>
        <taxon>Tracheophyta</taxon>
        <taxon>Spermatophyta</taxon>
        <taxon>Magnoliopsida</taxon>
        <taxon>eudicotyledons</taxon>
        <taxon>Gunneridae</taxon>
        <taxon>Pentapetalae</taxon>
        <taxon>rosids</taxon>
        <taxon>fabids</taxon>
        <taxon>Fabales</taxon>
        <taxon>Fabaceae</taxon>
        <taxon>Papilionoideae</taxon>
        <taxon>50 kb inversion clade</taxon>
        <taxon>NPAAA clade</taxon>
        <taxon>indigoferoid/millettioid clade</taxon>
        <taxon>Phaseoleae</taxon>
        <taxon>Clitoria</taxon>
    </lineage>
</organism>
<evidence type="ECO:0000256" key="3">
    <source>
        <dbReference type="ARBA" id="ARBA00022679"/>
    </source>
</evidence>
<dbReference type="PANTHER" id="PTHR31561">
    <property type="entry name" value="3-KETOACYL-COA SYNTHASE"/>
    <property type="match status" value="1"/>
</dbReference>
<reference evidence="10 11" key="1">
    <citation type="submission" date="2024-01" db="EMBL/GenBank/DDBJ databases">
        <title>The genomes of 5 underutilized Papilionoideae crops provide insights into root nodulation and disease resistance.</title>
        <authorList>
            <person name="Yuan L."/>
        </authorList>
    </citation>
    <scope>NUCLEOTIDE SEQUENCE [LARGE SCALE GENOMIC DNA]</scope>
    <source>
        <strain evidence="10">LY-2023</strain>
        <tissue evidence="10">Leaf</tissue>
    </source>
</reference>
<name>A0AAN9JTB9_CLITE</name>
<evidence type="ECO:0000256" key="7">
    <source>
        <dbReference type="SAM" id="Phobius"/>
    </source>
</evidence>
<comment type="caution">
    <text evidence="10">The sequence shown here is derived from an EMBL/GenBank/DDBJ whole genome shotgun (WGS) entry which is preliminary data.</text>
</comment>
<comment type="pathway">
    <text evidence="1 6">Lipid metabolism; fatty acid biosynthesis.</text>
</comment>
<keyword evidence="7" id="KW-0472">Membrane</keyword>
<comment type="similarity">
    <text evidence="2 6">Belongs to the thiolase-like superfamily. Chalcone/stilbene synthases family.</text>
</comment>
<dbReference type="InterPro" id="IPR013747">
    <property type="entry name" value="ACP_syn_III_C"/>
</dbReference>
<accession>A0AAN9JTB9</accession>
<evidence type="ECO:0000313" key="11">
    <source>
        <dbReference type="Proteomes" id="UP001359559"/>
    </source>
</evidence>
<dbReference type="GO" id="GO:0009922">
    <property type="term" value="F:fatty acid elongase activity"/>
    <property type="evidence" value="ECO:0007669"/>
    <property type="project" value="UniProtKB-EC"/>
</dbReference>
<feature type="domain" description="Beta-ketoacyl-[acyl-carrier-protein] synthase III C-terminal" evidence="9">
    <location>
        <begin position="349"/>
        <end position="429"/>
    </location>
</feature>
<dbReference type="Pfam" id="PF08541">
    <property type="entry name" value="ACP_syn_III_C"/>
    <property type="match status" value="1"/>
</dbReference>
<dbReference type="Pfam" id="PF08392">
    <property type="entry name" value="FAE1_CUT1_RppA"/>
    <property type="match status" value="1"/>
</dbReference>
<keyword evidence="4 6" id="KW-0012">Acyltransferase</keyword>